<evidence type="ECO:0000259" key="2">
    <source>
        <dbReference type="SMART" id="SM00854"/>
    </source>
</evidence>
<comment type="similarity">
    <text evidence="1">Belongs to the CapA family.</text>
</comment>
<dbReference type="Pfam" id="PF09587">
    <property type="entry name" value="PGA_cap"/>
    <property type="match status" value="1"/>
</dbReference>
<protein>
    <submittedName>
        <fullName evidence="3">CapA family protein</fullName>
        <ecNumber evidence="3">3.1.-.-</ecNumber>
    </submittedName>
</protein>
<dbReference type="PANTHER" id="PTHR33393">
    <property type="entry name" value="POLYGLUTAMINE SYNTHESIS ACCESSORY PROTEIN RV0574C-RELATED"/>
    <property type="match status" value="1"/>
</dbReference>
<dbReference type="PANTHER" id="PTHR33393:SF13">
    <property type="entry name" value="PGA BIOSYNTHESIS PROTEIN CAPA"/>
    <property type="match status" value="1"/>
</dbReference>
<evidence type="ECO:0000313" key="4">
    <source>
        <dbReference type="Proteomes" id="UP001491349"/>
    </source>
</evidence>
<dbReference type="CDD" id="cd07381">
    <property type="entry name" value="MPP_CapA"/>
    <property type="match status" value="1"/>
</dbReference>
<dbReference type="SUPFAM" id="SSF56300">
    <property type="entry name" value="Metallo-dependent phosphatases"/>
    <property type="match status" value="1"/>
</dbReference>
<accession>A0ABU9E0U2</accession>
<dbReference type="InterPro" id="IPR019079">
    <property type="entry name" value="Capsule_synth_CapA"/>
</dbReference>
<evidence type="ECO:0000256" key="1">
    <source>
        <dbReference type="ARBA" id="ARBA00005662"/>
    </source>
</evidence>
<dbReference type="GO" id="GO:0016787">
    <property type="term" value="F:hydrolase activity"/>
    <property type="evidence" value="ECO:0007669"/>
    <property type="project" value="UniProtKB-KW"/>
</dbReference>
<keyword evidence="4" id="KW-1185">Reference proteome</keyword>
<feature type="domain" description="Capsule synthesis protein CapA" evidence="2">
    <location>
        <begin position="4"/>
        <end position="244"/>
    </location>
</feature>
<dbReference type="InterPro" id="IPR029052">
    <property type="entry name" value="Metallo-depent_PP-like"/>
</dbReference>
<gene>
    <name evidence="3" type="ORF">WMW71_07930</name>
</gene>
<evidence type="ECO:0000313" key="3">
    <source>
        <dbReference type="EMBL" id="MEK8180267.1"/>
    </source>
</evidence>
<dbReference type="SMART" id="SM00854">
    <property type="entry name" value="PGA_cap"/>
    <property type="match status" value="1"/>
</dbReference>
<dbReference type="Gene3D" id="3.60.21.10">
    <property type="match status" value="1"/>
</dbReference>
<keyword evidence="3" id="KW-0378">Hydrolase</keyword>
<reference evidence="3 4" key="1">
    <citation type="submission" date="2024-04" db="EMBL/GenBank/DDBJ databases">
        <title>draft genome sequnece of Flavobacterium buctense JCM 30750.</title>
        <authorList>
            <person name="Kim D.-U."/>
        </authorList>
    </citation>
    <scope>NUCLEOTIDE SEQUENCE [LARGE SCALE GENOMIC DNA]</scope>
    <source>
        <strain evidence="3 4">JCM 30750</strain>
    </source>
</reference>
<dbReference type="EMBL" id="JBBPCB010000004">
    <property type="protein sequence ID" value="MEK8180267.1"/>
    <property type="molecule type" value="Genomic_DNA"/>
</dbReference>
<dbReference type="RefSeq" id="WP_187660737.1">
    <property type="nucleotide sequence ID" value="NZ_JACTAB010000005.1"/>
</dbReference>
<name>A0ABU9E0U2_9FLAO</name>
<organism evidence="3 4">
    <name type="scientific">Flavobacterium buctense</name>
    <dbReference type="NCBI Taxonomy" id="1648146"/>
    <lineage>
        <taxon>Bacteria</taxon>
        <taxon>Pseudomonadati</taxon>
        <taxon>Bacteroidota</taxon>
        <taxon>Flavobacteriia</taxon>
        <taxon>Flavobacteriales</taxon>
        <taxon>Flavobacteriaceae</taxon>
        <taxon>Flavobacterium</taxon>
    </lineage>
</organism>
<comment type="caution">
    <text evidence="3">The sequence shown here is derived from an EMBL/GenBank/DDBJ whole genome shotgun (WGS) entry which is preliminary data.</text>
</comment>
<proteinExistence type="inferred from homology"/>
<dbReference type="InterPro" id="IPR052169">
    <property type="entry name" value="CW_Biosynth-Accessory"/>
</dbReference>
<dbReference type="Proteomes" id="UP001491349">
    <property type="component" value="Unassembled WGS sequence"/>
</dbReference>
<sequence>MSYDVLVCGDFYVGPHAGGRLDTVIANKDYALLFGDLYEDLKASKLSIVNLEGPVVNSGNPSPKTGPVIVMKPLVLEALVDANINLVTLANNHVMDFGIEGFKETITRLNQSNLSFVGAGLSKTVKREPFLTVIKSKKIAIINVCEHEWITEINSESGANGVDVIEHYCQIKTLRSTTDFIIVIYHGGNEYHPLPTPEMKKIFRFFVDAGASAVIGHHTHTFSGYERYHDCPIFYSLGNFIFDSHKKSKGENWNTGIAIGLTIINDQLDFKIIPFLQNDEAIGIKKLEGQALQNFEVKLNMYNEIILDDQKLQEEYGRFAEKMGLQYLAFLNPYEGKLSSLFKKGILPSVYSKKKILLLLNLIRCESHKYLLEYILKEKIKNTKK</sequence>
<dbReference type="EC" id="3.1.-.-" evidence="3"/>